<keyword evidence="2" id="KW-1185">Reference proteome</keyword>
<dbReference type="EMBL" id="BQNB010012046">
    <property type="protein sequence ID" value="GJS98470.1"/>
    <property type="molecule type" value="Genomic_DNA"/>
</dbReference>
<dbReference type="Proteomes" id="UP001151760">
    <property type="component" value="Unassembled WGS sequence"/>
</dbReference>
<gene>
    <name evidence="1" type="ORF">Tco_0819640</name>
</gene>
<accession>A0ABQ5ABI9</accession>
<comment type="caution">
    <text evidence="1">The sequence shown here is derived from an EMBL/GenBank/DDBJ whole genome shotgun (WGS) entry which is preliminary data.</text>
</comment>
<organism evidence="1 2">
    <name type="scientific">Tanacetum coccineum</name>
    <dbReference type="NCBI Taxonomy" id="301880"/>
    <lineage>
        <taxon>Eukaryota</taxon>
        <taxon>Viridiplantae</taxon>
        <taxon>Streptophyta</taxon>
        <taxon>Embryophyta</taxon>
        <taxon>Tracheophyta</taxon>
        <taxon>Spermatophyta</taxon>
        <taxon>Magnoliopsida</taxon>
        <taxon>eudicotyledons</taxon>
        <taxon>Gunneridae</taxon>
        <taxon>Pentapetalae</taxon>
        <taxon>asterids</taxon>
        <taxon>campanulids</taxon>
        <taxon>Asterales</taxon>
        <taxon>Asteraceae</taxon>
        <taxon>Asteroideae</taxon>
        <taxon>Anthemideae</taxon>
        <taxon>Anthemidinae</taxon>
        <taxon>Tanacetum</taxon>
    </lineage>
</organism>
<evidence type="ECO:0000313" key="1">
    <source>
        <dbReference type="EMBL" id="GJS98470.1"/>
    </source>
</evidence>
<name>A0ABQ5ABI9_9ASTR</name>
<reference evidence="1" key="1">
    <citation type="journal article" date="2022" name="Int. J. Mol. Sci.">
        <title>Draft Genome of Tanacetum Coccineum: Genomic Comparison of Closely Related Tanacetum-Family Plants.</title>
        <authorList>
            <person name="Yamashiro T."/>
            <person name="Shiraishi A."/>
            <person name="Nakayama K."/>
            <person name="Satake H."/>
        </authorList>
    </citation>
    <scope>NUCLEOTIDE SEQUENCE</scope>
</reference>
<protein>
    <submittedName>
        <fullName evidence="1">Uncharacterized protein</fullName>
    </submittedName>
</protein>
<evidence type="ECO:0000313" key="2">
    <source>
        <dbReference type="Proteomes" id="UP001151760"/>
    </source>
</evidence>
<proteinExistence type="predicted"/>
<sequence>MVAIKEFAKPPVNIDLMPVGPSSFDVINSIDQLSKYHVVIIRDEEIVPVPHGDETLIIQELNALRTPESFVTHANFDTPGGKVVGSKHRLCMCHITQKLPTKNKVDNLEHLVGVAKSPVVNVNNPSVGTPKVHRKLRIKGGKEKAIEKTLKNMNACSLCGSFDHNKRRCPKRFEDQDQVVVQH</sequence>
<reference evidence="1" key="2">
    <citation type="submission" date="2022-01" db="EMBL/GenBank/DDBJ databases">
        <authorList>
            <person name="Yamashiro T."/>
            <person name="Shiraishi A."/>
            <person name="Satake H."/>
            <person name="Nakayama K."/>
        </authorList>
    </citation>
    <scope>NUCLEOTIDE SEQUENCE</scope>
</reference>